<name>A0A2T0RWD9_9RHOB</name>
<dbReference type="Proteomes" id="UP000239480">
    <property type="component" value="Unassembled WGS sequence"/>
</dbReference>
<accession>A0A2T0RWD9</accession>
<evidence type="ECO:0008006" key="4">
    <source>
        <dbReference type="Google" id="ProtNLM"/>
    </source>
</evidence>
<comment type="caution">
    <text evidence="2">The sequence shown here is derived from an EMBL/GenBank/DDBJ whole genome shotgun (WGS) entry which is preliminary data.</text>
</comment>
<proteinExistence type="predicted"/>
<protein>
    <recommendedName>
        <fullName evidence="4">CVNH domain-containing protein</fullName>
    </recommendedName>
</protein>
<dbReference type="Pfam" id="PF20341">
    <property type="entry name" value="DUF6636"/>
    <property type="match status" value="1"/>
</dbReference>
<sequence length="135" mass="14372">MQRIAMVLFAALAGSAHADGFGFETPSGNIYCNGHLQGGAVVSCSIVVRNGPVARPKPASCAGTWGHSFTVSETGPARMECLGKPPRRVGYTDKAPYGVTGEFGRITCQSERTGFQCRNASGHGFFLSRRKQTLF</sequence>
<feature type="chain" id="PRO_5015480289" description="CVNH domain-containing protein" evidence="1">
    <location>
        <begin position="19"/>
        <end position="135"/>
    </location>
</feature>
<dbReference type="EMBL" id="PVTD01000002">
    <property type="protein sequence ID" value="PRY25442.1"/>
    <property type="molecule type" value="Genomic_DNA"/>
</dbReference>
<dbReference type="RefSeq" id="WP_106204333.1">
    <property type="nucleotide sequence ID" value="NZ_PVTD01000002.1"/>
</dbReference>
<feature type="signal peptide" evidence="1">
    <location>
        <begin position="1"/>
        <end position="18"/>
    </location>
</feature>
<evidence type="ECO:0000256" key="1">
    <source>
        <dbReference type="SAM" id="SignalP"/>
    </source>
</evidence>
<organism evidence="2 3">
    <name type="scientific">Aliiruegeria haliotis</name>
    <dbReference type="NCBI Taxonomy" id="1280846"/>
    <lineage>
        <taxon>Bacteria</taxon>
        <taxon>Pseudomonadati</taxon>
        <taxon>Pseudomonadota</taxon>
        <taxon>Alphaproteobacteria</taxon>
        <taxon>Rhodobacterales</taxon>
        <taxon>Roseobacteraceae</taxon>
        <taxon>Aliiruegeria</taxon>
    </lineage>
</organism>
<keyword evidence="3" id="KW-1185">Reference proteome</keyword>
<dbReference type="OrthoDB" id="495539at2"/>
<evidence type="ECO:0000313" key="3">
    <source>
        <dbReference type="Proteomes" id="UP000239480"/>
    </source>
</evidence>
<gene>
    <name evidence="2" type="ORF">CLV78_102621</name>
</gene>
<dbReference type="InterPro" id="IPR046576">
    <property type="entry name" value="DUF6636"/>
</dbReference>
<keyword evidence="1" id="KW-0732">Signal</keyword>
<dbReference type="AlphaFoldDB" id="A0A2T0RWD9"/>
<evidence type="ECO:0000313" key="2">
    <source>
        <dbReference type="EMBL" id="PRY25442.1"/>
    </source>
</evidence>
<reference evidence="2 3" key="1">
    <citation type="submission" date="2018-03" db="EMBL/GenBank/DDBJ databases">
        <title>Genomic Encyclopedia of Archaeal and Bacterial Type Strains, Phase II (KMG-II): from individual species to whole genera.</title>
        <authorList>
            <person name="Goeker M."/>
        </authorList>
    </citation>
    <scope>NUCLEOTIDE SEQUENCE [LARGE SCALE GENOMIC DNA]</scope>
    <source>
        <strain evidence="2 3">DSM 29328</strain>
    </source>
</reference>